<evidence type="ECO:0000256" key="1">
    <source>
        <dbReference type="ARBA" id="ARBA00005854"/>
    </source>
</evidence>
<dbReference type="PROSITE" id="PS00671">
    <property type="entry name" value="D_2_HYDROXYACID_DH_3"/>
    <property type="match status" value="1"/>
</dbReference>
<dbReference type="RefSeq" id="WP_188967525.1">
    <property type="nucleotide sequence ID" value="NZ_BMKW01000006.1"/>
</dbReference>
<gene>
    <name evidence="5" type="ORF">GCM10011320_26470</name>
</gene>
<name>A0A917NPW8_9PROT</name>
<dbReference type="InterPro" id="IPR050857">
    <property type="entry name" value="D-2-hydroxyacid_DH"/>
</dbReference>
<dbReference type="Gene3D" id="3.40.50.720">
    <property type="entry name" value="NAD(P)-binding Rossmann-like Domain"/>
    <property type="match status" value="2"/>
</dbReference>
<dbReference type="SUPFAM" id="SSF52283">
    <property type="entry name" value="Formate/glycerate dehydrogenase catalytic domain-like"/>
    <property type="match status" value="1"/>
</dbReference>
<evidence type="ECO:0000259" key="4">
    <source>
        <dbReference type="Pfam" id="PF02826"/>
    </source>
</evidence>
<evidence type="ECO:0000313" key="6">
    <source>
        <dbReference type="Proteomes" id="UP000661507"/>
    </source>
</evidence>
<comment type="caution">
    <text evidence="5">The sequence shown here is derived from an EMBL/GenBank/DDBJ whole genome shotgun (WGS) entry which is preliminary data.</text>
</comment>
<dbReference type="InterPro" id="IPR029753">
    <property type="entry name" value="D-isomer_DH_CS"/>
</dbReference>
<dbReference type="AlphaFoldDB" id="A0A917NPW8"/>
<dbReference type="InterPro" id="IPR036291">
    <property type="entry name" value="NAD(P)-bd_dom_sf"/>
</dbReference>
<dbReference type="Proteomes" id="UP000661507">
    <property type="component" value="Unassembled WGS sequence"/>
</dbReference>
<dbReference type="InterPro" id="IPR006140">
    <property type="entry name" value="D-isomer_DH_NAD-bd"/>
</dbReference>
<dbReference type="CDD" id="cd12169">
    <property type="entry name" value="PGDH_like_1"/>
    <property type="match status" value="1"/>
</dbReference>
<keyword evidence="2" id="KW-0560">Oxidoreductase</keyword>
<dbReference type="PANTHER" id="PTHR42789:SF1">
    <property type="entry name" value="D-ISOMER SPECIFIC 2-HYDROXYACID DEHYDROGENASE FAMILY PROTEIN (AFU_ORTHOLOGUE AFUA_6G10090)"/>
    <property type="match status" value="1"/>
</dbReference>
<accession>A0A917NPW8</accession>
<feature type="domain" description="D-isomer specific 2-hydroxyacid dehydrogenase NAD-binding" evidence="4">
    <location>
        <begin position="114"/>
        <end position="286"/>
    </location>
</feature>
<comment type="similarity">
    <text evidence="1">Belongs to the D-isomer specific 2-hydroxyacid dehydrogenase family.</text>
</comment>
<evidence type="ECO:0000313" key="5">
    <source>
        <dbReference type="EMBL" id="GGJ17869.1"/>
    </source>
</evidence>
<sequence length="329" mass="34374">MIARPPLRRIVVLDDYGDVAPGAADWSGLPVEFLHEKLSEAALVDHLHDADALVLIRERTAVPESLLRRLPALRLIITAGMRNRVLDLDACVARGIAVCGTDSRGSPTVELTWGLILALARGIPAQEQRLRQGGWQHGAGLGLEGATLGVAGLGRIGGAVAAIGRAFGMRLLAWSPNMTAEKAEAAGAVLTDRIGLFRDADIVTLHLGLGPATRGIVGATELGAMRLGALLVNTARGGLVDRVALIAALRSGQLGGVAIDTHDPEPMAADDPIRDAPNTILTPHLGYVTRQNVGLYFNGVVACLQAWRAGEALPRPLNGVAQAPQGNPA</sequence>
<proteinExistence type="inferred from homology"/>
<evidence type="ECO:0000256" key="2">
    <source>
        <dbReference type="ARBA" id="ARBA00023002"/>
    </source>
</evidence>
<evidence type="ECO:0000256" key="3">
    <source>
        <dbReference type="ARBA" id="ARBA00023027"/>
    </source>
</evidence>
<dbReference type="SUPFAM" id="SSF51735">
    <property type="entry name" value="NAD(P)-binding Rossmann-fold domains"/>
    <property type="match status" value="1"/>
</dbReference>
<reference evidence="5" key="1">
    <citation type="journal article" date="2014" name="Int. J. Syst. Evol. Microbiol.">
        <title>Complete genome sequence of Corynebacterium casei LMG S-19264T (=DSM 44701T), isolated from a smear-ripened cheese.</title>
        <authorList>
            <consortium name="US DOE Joint Genome Institute (JGI-PGF)"/>
            <person name="Walter F."/>
            <person name="Albersmeier A."/>
            <person name="Kalinowski J."/>
            <person name="Ruckert C."/>
        </authorList>
    </citation>
    <scope>NUCLEOTIDE SEQUENCE</scope>
    <source>
        <strain evidence="5">CGMCC 1.3617</strain>
    </source>
</reference>
<protein>
    <submittedName>
        <fullName evidence="5">2-hydroxyacid dehydrogenase</fullName>
    </submittedName>
</protein>
<dbReference type="PANTHER" id="PTHR42789">
    <property type="entry name" value="D-ISOMER SPECIFIC 2-HYDROXYACID DEHYDROGENASE FAMILY PROTEIN (AFU_ORTHOLOGUE AFUA_6G10090)"/>
    <property type="match status" value="1"/>
</dbReference>
<dbReference type="EMBL" id="BMKW01000006">
    <property type="protein sequence ID" value="GGJ17869.1"/>
    <property type="molecule type" value="Genomic_DNA"/>
</dbReference>
<dbReference type="GO" id="GO:0051287">
    <property type="term" value="F:NAD binding"/>
    <property type="evidence" value="ECO:0007669"/>
    <property type="project" value="InterPro"/>
</dbReference>
<keyword evidence="6" id="KW-1185">Reference proteome</keyword>
<dbReference type="GO" id="GO:0016616">
    <property type="term" value="F:oxidoreductase activity, acting on the CH-OH group of donors, NAD or NADP as acceptor"/>
    <property type="evidence" value="ECO:0007669"/>
    <property type="project" value="InterPro"/>
</dbReference>
<keyword evidence="3" id="KW-0520">NAD</keyword>
<dbReference type="Pfam" id="PF02826">
    <property type="entry name" value="2-Hacid_dh_C"/>
    <property type="match status" value="1"/>
</dbReference>
<reference evidence="5" key="2">
    <citation type="submission" date="2020-09" db="EMBL/GenBank/DDBJ databases">
        <authorList>
            <person name="Sun Q."/>
            <person name="Zhou Y."/>
        </authorList>
    </citation>
    <scope>NUCLEOTIDE SEQUENCE</scope>
    <source>
        <strain evidence="5">CGMCC 1.3617</strain>
    </source>
</reference>
<organism evidence="5 6">
    <name type="scientific">Neoroseomonas lacus</name>
    <dbReference type="NCBI Taxonomy" id="287609"/>
    <lineage>
        <taxon>Bacteria</taxon>
        <taxon>Pseudomonadati</taxon>
        <taxon>Pseudomonadota</taxon>
        <taxon>Alphaproteobacteria</taxon>
        <taxon>Acetobacterales</taxon>
        <taxon>Acetobacteraceae</taxon>
        <taxon>Neoroseomonas</taxon>
    </lineage>
</organism>